<keyword evidence="2" id="KW-1185">Reference proteome</keyword>
<evidence type="ECO:0000313" key="2">
    <source>
        <dbReference type="Proteomes" id="UP000078572"/>
    </source>
</evidence>
<name>A0A191ZVC8_9RALS</name>
<reference evidence="2" key="1">
    <citation type="submission" date="2016-06" db="EMBL/GenBank/DDBJ databases">
        <authorList>
            <person name="Xu Y."/>
            <person name="Nagy A."/>
            <person name="Yan X."/>
            <person name="Kim S.W."/>
            <person name="Haley B."/>
            <person name="Liu N.T."/>
            <person name="Nou X."/>
        </authorList>
    </citation>
    <scope>NUCLEOTIDE SEQUENCE [LARGE SCALE GENOMIC DNA]</scope>
    <source>
        <strain evidence="2">ATCC 49129</strain>
    </source>
</reference>
<organism evidence="1 2">
    <name type="scientific">Ralstonia insidiosa</name>
    <dbReference type="NCBI Taxonomy" id="190721"/>
    <lineage>
        <taxon>Bacteria</taxon>
        <taxon>Pseudomonadati</taxon>
        <taxon>Pseudomonadota</taxon>
        <taxon>Betaproteobacteria</taxon>
        <taxon>Burkholderiales</taxon>
        <taxon>Burkholderiaceae</taxon>
        <taxon>Ralstonia</taxon>
    </lineage>
</organism>
<dbReference type="RefSeq" id="WP_064802804.1">
    <property type="nucleotide sequence ID" value="NZ_CP016022.1"/>
</dbReference>
<dbReference type="EMBL" id="CP016022">
    <property type="protein sequence ID" value="ANJ72105.1"/>
    <property type="molecule type" value="Genomic_DNA"/>
</dbReference>
<evidence type="ECO:0000313" key="1">
    <source>
        <dbReference type="EMBL" id="ANJ72105.1"/>
    </source>
</evidence>
<protein>
    <submittedName>
        <fullName evidence="1">Uncharacterized protein</fullName>
    </submittedName>
</protein>
<dbReference type="InterPro" id="IPR018643">
    <property type="entry name" value="DUF2069_membrane"/>
</dbReference>
<sequence>MTLADQPVVESRALHVLSVCSLIALIALCAAWELWLAPVRPGGSWLALKALLLAWPLPGVLRKNRYTMQWASMFILLFFTEGTVRATSDAGLSQSLACVEVVLSVTFFFATIFYLRPFKRAAKARAKQSPQEST</sequence>
<dbReference type="AlphaFoldDB" id="A0A191ZVC8"/>
<proteinExistence type="predicted"/>
<dbReference type="GeneID" id="61525641"/>
<dbReference type="Pfam" id="PF09842">
    <property type="entry name" value="DUF2069"/>
    <property type="match status" value="1"/>
</dbReference>
<gene>
    <name evidence="1" type="ORF">A9Y76_06355</name>
</gene>
<dbReference type="STRING" id="190721.ACS15_1477"/>
<dbReference type="Proteomes" id="UP000078572">
    <property type="component" value="Chromosome 1"/>
</dbReference>
<dbReference type="OrthoDB" id="9181360at2"/>
<accession>A0A191ZVC8</accession>